<dbReference type="SMART" id="SM00829">
    <property type="entry name" value="PKS_ER"/>
    <property type="match status" value="1"/>
</dbReference>
<dbReference type="Pfam" id="PF08240">
    <property type="entry name" value="ADH_N"/>
    <property type="match status" value="1"/>
</dbReference>
<evidence type="ECO:0000256" key="1">
    <source>
        <dbReference type="ARBA" id="ARBA00023002"/>
    </source>
</evidence>
<dbReference type="InterPro" id="IPR011032">
    <property type="entry name" value="GroES-like_sf"/>
</dbReference>
<dbReference type="Proteomes" id="UP000629619">
    <property type="component" value="Unassembled WGS sequence"/>
</dbReference>
<dbReference type="CDD" id="cd05289">
    <property type="entry name" value="MDR_like_2"/>
    <property type="match status" value="1"/>
</dbReference>
<dbReference type="SUPFAM" id="SSF50129">
    <property type="entry name" value="GroES-like"/>
    <property type="match status" value="1"/>
</dbReference>
<evidence type="ECO:0000313" key="3">
    <source>
        <dbReference type="EMBL" id="GIF04955.1"/>
    </source>
</evidence>
<organism evidence="3 4">
    <name type="scientific">Actinoplanes siamensis</name>
    <dbReference type="NCBI Taxonomy" id="1223317"/>
    <lineage>
        <taxon>Bacteria</taxon>
        <taxon>Bacillati</taxon>
        <taxon>Actinomycetota</taxon>
        <taxon>Actinomycetes</taxon>
        <taxon>Micromonosporales</taxon>
        <taxon>Micromonosporaceae</taxon>
        <taxon>Actinoplanes</taxon>
    </lineage>
</organism>
<comment type="caution">
    <text evidence="3">The sequence shown here is derived from an EMBL/GenBank/DDBJ whole genome shotgun (WGS) entry which is preliminary data.</text>
</comment>
<dbReference type="PANTHER" id="PTHR11695:SF294">
    <property type="entry name" value="RETICULON-4-INTERACTING PROTEIN 1, MITOCHONDRIAL"/>
    <property type="match status" value="1"/>
</dbReference>
<keyword evidence="4" id="KW-1185">Reference proteome</keyword>
<dbReference type="AlphaFoldDB" id="A0A919N5V7"/>
<dbReference type="InterPro" id="IPR050700">
    <property type="entry name" value="YIM1/Zinc_Alcohol_DH_Fams"/>
</dbReference>
<name>A0A919N5V7_9ACTN</name>
<dbReference type="GO" id="GO:0016491">
    <property type="term" value="F:oxidoreductase activity"/>
    <property type="evidence" value="ECO:0007669"/>
    <property type="project" value="UniProtKB-KW"/>
</dbReference>
<dbReference type="PROSITE" id="PS01162">
    <property type="entry name" value="QOR_ZETA_CRYSTAL"/>
    <property type="match status" value="1"/>
</dbReference>
<accession>A0A919N5V7</accession>
<feature type="domain" description="Enoyl reductase (ER)" evidence="2">
    <location>
        <begin position="10"/>
        <end position="307"/>
    </location>
</feature>
<evidence type="ECO:0000313" key="4">
    <source>
        <dbReference type="Proteomes" id="UP000629619"/>
    </source>
</evidence>
<dbReference type="InterPro" id="IPR020843">
    <property type="entry name" value="ER"/>
</dbReference>
<dbReference type="Gene3D" id="3.40.50.720">
    <property type="entry name" value="NAD(P)-binding Rossmann-like Domain"/>
    <property type="match status" value="1"/>
</dbReference>
<dbReference type="RefSeq" id="WP_203679253.1">
    <property type="nucleotide sequence ID" value="NZ_BOMW01000023.1"/>
</dbReference>
<dbReference type="InterPro" id="IPR013154">
    <property type="entry name" value="ADH-like_N"/>
</dbReference>
<dbReference type="EMBL" id="BOMW01000023">
    <property type="protein sequence ID" value="GIF04955.1"/>
    <property type="molecule type" value="Genomic_DNA"/>
</dbReference>
<dbReference type="Pfam" id="PF13602">
    <property type="entry name" value="ADH_zinc_N_2"/>
    <property type="match status" value="1"/>
</dbReference>
<sequence length="311" mass="32454">MKAIALDDYGDADVLRLRELPDPPVGPDVVRIKTRAAGLNPVDYKIRQGYLRDAIPHHTPLIPGWDVAGVVESVGPAVTRFAAGDEVMAYARKDTVQHGTYAELVSVAETAVAHKPAALSFPQAGGLPLAGLTALQALTAVDAGPGDTVLVHAASGGVGHLAVQIARALGATRVFGTASPANHDFLRGLGCEPLEYGDDLPERLAAAAGGDGRVDAALDFVGGDALTQSPRLVRSPARHVSVVDPRAKDQDGRYVFVRPSGAELELLAGLADSGRLRLEVEREFPLAQAAHAQQVLEKGHVRGKLVLTVGG</sequence>
<reference evidence="3" key="1">
    <citation type="submission" date="2021-01" db="EMBL/GenBank/DDBJ databases">
        <title>Whole genome shotgun sequence of Actinoplanes siamensis NBRC 109076.</title>
        <authorList>
            <person name="Komaki H."/>
            <person name="Tamura T."/>
        </authorList>
    </citation>
    <scope>NUCLEOTIDE SEQUENCE</scope>
    <source>
        <strain evidence="3">NBRC 109076</strain>
    </source>
</reference>
<keyword evidence="1" id="KW-0560">Oxidoreductase</keyword>
<evidence type="ECO:0000259" key="2">
    <source>
        <dbReference type="SMART" id="SM00829"/>
    </source>
</evidence>
<dbReference type="Gene3D" id="3.90.180.10">
    <property type="entry name" value="Medium-chain alcohol dehydrogenases, catalytic domain"/>
    <property type="match status" value="1"/>
</dbReference>
<protein>
    <submittedName>
        <fullName evidence="3">Oxidoreductase</fullName>
    </submittedName>
</protein>
<proteinExistence type="predicted"/>
<dbReference type="InterPro" id="IPR002364">
    <property type="entry name" value="Quin_OxRdtase/zeta-crystal_CS"/>
</dbReference>
<dbReference type="InterPro" id="IPR036291">
    <property type="entry name" value="NAD(P)-bd_dom_sf"/>
</dbReference>
<dbReference type="SUPFAM" id="SSF51735">
    <property type="entry name" value="NAD(P)-binding Rossmann-fold domains"/>
    <property type="match status" value="1"/>
</dbReference>
<gene>
    <name evidence="3" type="ORF">Asi03nite_24930</name>
</gene>
<dbReference type="PANTHER" id="PTHR11695">
    <property type="entry name" value="ALCOHOL DEHYDROGENASE RELATED"/>
    <property type="match status" value="1"/>
</dbReference>
<dbReference type="GO" id="GO:0008270">
    <property type="term" value="F:zinc ion binding"/>
    <property type="evidence" value="ECO:0007669"/>
    <property type="project" value="InterPro"/>
</dbReference>